<evidence type="ECO:0000256" key="1">
    <source>
        <dbReference type="SAM" id="SignalP"/>
    </source>
</evidence>
<accession>A0AA37LV45</accession>
<reference evidence="2 3" key="1">
    <citation type="submission" date="2021-07" db="EMBL/GenBank/DDBJ databases">
        <title>Genome data of Colletotrichum spaethianum.</title>
        <authorList>
            <person name="Utami Y.D."/>
            <person name="Hiruma K."/>
        </authorList>
    </citation>
    <scope>NUCLEOTIDE SEQUENCE [LARGE SCALE GENOMIC DNA]</scope>
    <source>
        <strain evidence="2 3">MAFF 242679</strain>
    </source>
</reference>
<evidence type="ECO:0000313" key="2">
    <source>
        <dbReference type="EMBL" id="GJC85602.1"/>
    </source>
</evidence>
<organism evidence="2 3">
    <name type="scientific">Colletotrichum liriopes</name>
    <dbReference type="NCBI Taxonomy" id="708192"/>
    <lineage>
        <taxon>Eukaryota</taxon>
        <taxon>Fungi</taxon>
        <taxon>Dikarya</taxon>
        <taxon>Ascomycota</taxon>
        <taxon>Pezizomycotina</taxon>
        <taxon>Sordariomycetes</taxon>
        <taxon>Hypocreomycetidae</taxon>
        <taxon>Glomerellales</taxon>
        <taxon>Glomerellaceae</taxon>
        <taxon>Colletotrichum</taxon>
        <taxon>Colletotrichum spaethianum species complex</taxon>
    </lineage>
</organism>
<keyword evidence="3" id="KW-1185">Reference proteome</keyword>
<evidence type="ECO:0008006" key="4">
    <source>
        <dbReference type="Google" id="ProtNLM"/>
    </source>
</evidence>
<evidence type="ECO:0000313" key="3">
    <source>
        <dbReference type="Proteomes" id="UP001055172"/>
    </source>
</evidence>
<feature type="signal peptide" evidence="1">
    <location>
        <begin position="1"/>
        <end position="19"/>
    </location>
</feature>
<comment type="caution">
    <text evidence="2">The sequence shown here is derived from an EMBL/GenBank/DDBJ whole genome shotgun (WGS) entry which is preliminary data.</text>
</comment>
<feature type="chain" id="PRO_5041469720" description="Secreted protein" evidence="1">
    <location>
        <begin position="20"/>
        <end position="118"/>
    </location>
</feature>
<keyword evidence="1" id="KW-0732">Signal</keyword>
<dbReference type="AlphaFoldDB" id="A0AA37LV45"/>
<sequence length="118" mass="12274">MRVSASLLTAAVSATAALAAPVSGYKWSVSNWSGGWYGSGWANYQVTAPAATSNNVAIPAFSLTKRCSVFGKEGTSVDCSDLIANNTDGRTFKVVLGPFDNGGNVVTHATYTFKSGDR</sequence>
<name>A0AA37LV45_9PEZI</name>
<dbReference type="Proteomes" id="UP001055172">
    <property type="component" value="Unassembled WGS sequence"/>
</dbReference>
<dbReference type="EMBL" id="BPPX01000018">
    <property type="protein sequence ID" value="GJC85602.1"/>
    <property type="molecule type" value="Genomic_DNA"/>
</dbReference>
<proteinExistence type="predicted"/>
<gene>
    <name evidence="2" type="ORF">ColLi_08440</name>
</gene>
<protein>
    <recommendedName>
        <fullName evidence="4">Secreted protein</fullName>
    </recommendedName>
</protein>